<evidence type="ECO:0000313" key="2">
    <source>
        <dbReference type="Proteomes" id="UP001431019"/>
    </source>
</evidence>
<accession>A0ABS8K3Z5</accession>
<dbReference type="Proteomes" id="UP001431019">
    <property type="component" value="Unassembled WGS sequence"/>
</dbReference>
<dbReference type="Gene3D" id="3.10.450.50">
    <property type="match status" value="1"/>
</dbReference>
<dbReference type="RefSeq" id="WP_230513166.1">
    <property type="nucleotide sequence ID" value="NZ_JAJITD010000021.1"/>
</dbReference>
<sequence>MNQTIDPSITHIYEAWHDRVRKRDLAGTAALYAEDALLETPLALAVYPERRSGLIRGRIAIKTFFEDSIRKFPSDLAQWYRTGTFFANGQQLTWEYPREAPKGQQVDLMEMMEIGHGLIQCHRVYWGWYGVRLLTPALAHSNESASSAGGNALPADALR</sequence>
<dbReference type="SUPFAM" id="SSF54427">
    <property type="entry name" value="NTF2-like"/>
    <property type="match status" value="1"/>
</dbReference>
<keyword evidence="2" id="KW-1185">Reference proteome</keyword>
<gene>
    <name evidence="1" type="ORF">LJ656_30385</name>
</gene>
<name>A0ABS8K3Z5_9BURK</name>
<proteinExistence type="predicted"/>
<protein>
    <submittedName>
        <fullName evidence="1">Nuclear transport factor 2 family protein</fullName>
    </submittedName>
</protein>
<dbReference type="InterPro" id="IPR032710">
    <property type="entry name" value="NTF2-like_dom_sf"/>
</dbReference>
<evidence type="ECO:0000313" key="1">
    <source>
        <dbReference type="EMBL" id="MCC8396890.1"/>
    </source>
</evidence>
<reference evidence="1 2" key="1">
    <citation type="submission" date="2021-11" db="EMBL/GenBank/DDBJ databases">
        <authorList>
            <person name="Oh E.-T."/>
            <person name="Kim S.-B."/>
        </authorList>
    </citation>
    <scope>NUCLEOTIDE SEQUENCE [LARGE SCALE GENOMIC DNA]</scope>
    <source>
        <strain evidence="1 2">MMS20-SJTR3</strain>
    </source>
</reference>
<comment type="caution">
    <text evidence="1">The sequence shown here is derived from an EMBL/GenBank/DDBJ whole genome shotgun (WGS) entry which is preliminary data.</text>
</comment>
<organism evidence="1 2">
    <name type="scientific">Paraburkholderia sejongensis</name>
    <dbReference type="NCBI Taxonomy" id="2886946"/>
    <lineage>
        <taxon>Bacteria</taxon>
        <taxon>Pseudomonadati</taxon>
        <taxon>Pseudomonadota</taxon>
        <taxon>Betaproteobacteria</taxon>
        <taxon>Burkholderiales</taxon>
        <taxon>Burkholderiaceae</taxon>
        <taxon>Paraburkholderia</taxon>
    </lineage>
</organism>
<dbReference type="EMBL" id="JAJITD010000021">
    <property type="protein sequence ID" value="MCC8396890.1"/>
    <property type="molecule type" value="Genomic_DNA"/>
</dbReference>